<evidence type="ECO:0000259" key="1">
    <source>
        <dbReference type="SMART" id="SM00507"/>
    </source>
</evidence>
<dbReference type="SMART" id="SM00507">
    <property type="entry name" value="HNHc"/>
    <property type="match status" value="1"/>
</dbReference>
<dbReference type="SUPFAM" id="SSF54060">
    <property type="entry name" value="His-Me finger endonucleases"/>
    <property type="match status" value="1"/>
</dbReference>
<name>A0A8S5R442_9CAUD</name>
<keyword evidence="2" id="KW-0378">Hydrolase</keyword>
<dbReference type="EMBL" id="BK015803">
    <property type="protein sequence ID" value="DAE25857.1"/>
    <property type="molecule type" value="Genomic_DNA"/>
</dbReference>
<dbReference type="InterPro" id="IPR003615">
    <property type="entry name" value="HNH_nuc"/>
</dbReference>
<reference evidence="2" key="1">
    <citation type="journal article" date="2021" name="Proc. Natl. Acad. Sci. U.S.A.">
        <title>A Catalog of Tens of Thousands of Viruses from Human Metagenomes Reveals Hidden Associations with Chronic Diseases.</title>
        <authorList>
            <person name="Tisza M.J."/>
            <person name="Buck C.B."/>
        </authorList>
    </citation>
    <scope>NUCLEOTIDE SEQUENCE</scope>
    <source>
        <strain evidence="2">Ctu8P6</strain>
    </source>
</reference>
<dbReference type="Gene3D" id="1.10.10.10">
    <property type="entry name" value="Winged helix-like DNA-binding domain superfamily/Winged helix DNA-binding domain"/>
    <property type="match status" value="1"/>
</dbReference>
<dbReference type="InterPro" id="IPR036388">
    <property type="entry name" value="WH-like_DNA-bd_sf"/>
</dbReference>
<dbReference type="Pfam" id="PF13392">
    <property type="entry name" value="HNH_3"/>
    <property type="match status" value="1"/>
</dbReference>
<evidence type="ECO:0000313" key="2">
    <source>
        <dbReference type="EMBL" id="DAE25857.1"/>
    </source>
</evidence>
<keyword evidence="2" id="KW-0540">Nuclease</keyword>
<dbReference type="SMART" id="SM00497">
    <property type="entry name" value="IENR1"/>
    <property type="match status" value="1"/>
</dbReference>
<dbReference type="GO" id="GO:0016788">
    <property type="term" value="F:hydrolase activity, acting on ester bonds"/>
    <property type="evidence" value="ECO:0007669"/>
    <property type="project" value="InterPro"/>
</dbReference>
<dbReference type="GO" id="GO:0004519">
    <property type="term" value="F:endonuclease activity"/>
    <property type="evidence" value="ECO:0007669"/>
    <property type="project" value="UniProtKB-KW"/>
</dbReference>
<protein>
    <submittedName>
        <fullName evidence="2">Homing endonuclease</fullName>
    </submittedName>
</protein>
<dbReference type="InterPro" id="IPR003647">
    <property type="entry name" value="Intron_nuc_1_rpt"/>
</dbReference>
<feature type="domain" description="HNH nuclease" evidence="1">
    <location>
        <begin position="51"/>
        <end position="99"/>
    </location>
</feature>
<dbReference type="Pfam" id="PF07463">
    <property type="entry name" value="NUMOD4"/>
    <property type="match status" value="1"/>
</dbReference>
<accession>A0A8S5R442</accession>
<dbReference type="InterPro" id="IPR010902">
    <property type="entry name" value="NUMOD4"/>
</dbReference>
<organism evidence="2">
    <name type="scientific">Siphoviridae sp. ctu8P6</name>
    <dbReference type="NCBI Taxonomy" id="2827282"/>
    <lineage>
        <taxon>Viruses</taxon>
        <taxon>Duplodnaviria</taxon>
        <taxon>Heunggongvirae</taxon>
        <taxon>Uroviricota</taxon>
        <taxon>Caudoviricetes</taxon>
    </lineage>
</organism>
<dbReference type="Pfam" id="PF22083">
    <property type="entry name" value="I-HmuI_NUMOD-like"/>
    <property type="match status" value="1"/>
</dbReference>
<dbReference type="Gene3D" id="3.90.75.20">
    <property type="match status" value="1"/>
</dbReference>
<dbReference type="SUPFAM" id="SSF64496">
    <property type="entry name" value="DNA-binding domain of intron-encoded endonucleases"/>
    <property type="match status" value="1"/>
</dbReference>
<dbReference type="InterPro" id="IPR054307">
    <property type="entry name" value="I-HmuI_NUMOD-like"/>
</dbReference>
<dbReference type="InterPro" id="IPR044925">
    <property type="entry name" value="His-Me_finger_sf"/>
</dbReference>
<sequence>MEEVWKDVEGYEGLYQVSNFGNLYSSYVKRNLQLSLDEYGYKQVILVKNGVRKRHLLHRMVAQAFVPNPNNKPQVNHIDENKINNNVSNLEWVTSKENINHGTRTERQIYTQRIIQKSRPVICSNGVIYRSTREASRLLGLDNGSLNKVLKGKRKTVGGFTFEYKE</sequence>
<proteinExistence type="predicted"/>
<keyword evidence="2" id="KW-0255">Endonuclease</keyword>